<keyword evidence="2" id="KW-1185">Reference proteome</keyword>
<proteinExistence type="predicted"/>
<accession>A0A1X7KIF2</accession>
<dbReference type="FunFam" id="2.60.40.1120:FF:000003">
    <property type="entry name" value="Outer membrane protein Omp121"/>
    <property type="match status" value="1"/>
</dbReference>
<dbReference type="InterPro" id="IPR008969">
    <property type="entry name" value="CarboxyPept-like_regulatory"/>
</dbReference>
<organism evidence="1 2">
    <name type="scientific">Arenibacter troitsensis</name>
    <dbReference type="NCBI Taxonomy" id="188872"/>
    <lineage>
        <taxon>Bacteria</taxon>
        <taxon>Pseudomonadati</taxon>
        <taxon>Bacteroidota</taxon>
        <taxon>Flavobacteriia</taxon>
        <taxon>Flavobacteriales</taxon>
        <taxon>Flavobacteriaceae</taxon>
        <taxon>Arenibacter</taxon>
    </lineage>
</organism>
<protein>
    <submittedName>
        <fullName evidence="1">CarboxypepD_reg-like domain-containing protein</fullName>
    </submittedName>
</protein>
<dbReference type="EMBL" id="FXAO01000006">
    <property type="protein sequence ID" value="SMG40413.1"/>
    <property type="molecule type" value="Genomic_DNA"/>
</dbReference>
<dbReference type="AlphaFoldDB" id="A0A1X7KIF2"/>
<name>A0A1X7KIF2_9FLAO</name>
<dbReference type="Gene3D" id="2.60.40.1120">
    <property type="entry name" value="Carboxypeptidase-like, regulatory domain"/>
    <property type="match status" value="1"/>
</dbReference>
<feature type="non-terminal residue" evidence="1">
    <location>
        <position position="246"/>
    </location>
</feature>
<evidence type="ECO:0000313" key="2">
    <source>
        <dbReference type="Proteomes" id="UP000193420"/>
    </source>
</evidence>
<sequence>MPGRKFRFRLQYDLKMKLTTLLLLIVSLFQIHANETYGQKTKITLNLENVSIENVLNKIESLTEFKFMYNDKEVDYKKIVSVNADKELVTTILDRIFSEMRIAYEVLDKQIVLKPEKNILPQTKEQEKKVEVFQPFKVSGTILDSDGSPLPGANVLEKGTTNGTQSDFDGNFILDVNGPNAVLVVSYIGFTTTEMAVNGQTDVSVTLEESATGLSEVVVTALGIKREKKSLGYASQELDGEQVSAA</sequence>
<gene>
    <name evidence="1" type="ORF">SAMN03080602_02859</name>
</gene>
<dbReference type="Proteomes" id="UP000193420">
    <property type="component" value="Unassembled WGS sequence"/>
</dbReference>
<dbReference type="Pfam" id="PF13715">
    <property type="entry name" value="CarbopepD_reg_2"/>
    <property type="match status" value="1"/>
</dbReference>
<dbReference type="SUPFAM" id="SSF49464">
    <property type="entry name" value="Carboxypeptidase regulatory domain-like"/>
    <property type="match status" value="1"/>
</dbReference>
<evidence type="ECO:0000313" key="1">
    <source>
        <dbReference type="EMBL" id="SMG40413.1"/>
    </source>
</evidence>
<dbReference type="STRING" id="188872.SAMN03080602_02859"/>
<reference evidence="2" key="1">
    <citation type="submission" date="2017-04" db="EMBL/GenBank/DDBJ databases">
        <authorList>
            <person name="Varghese N."/>
            <person name="Submissions S."/>
        </authorList>
    </citation>
    <scope>NUCLEOTIDE SEQUENCE [LARGE SCALE GENOMIC DNA]</scope>
    <source>
        <strain evidence="2">DSM 19835</strain>
    </source>
</reference>